<evidence type="ECO:0000256" key="8">
    <source>
        <dbReference type="ARBA" id="ARBA00023242"/>
    </source>
</evidence>
<evidence type="ECO:0000256" key="1">
    <source>
        <dbReference type="ARBA" id="ARBA00004123"/>
    </source>
</evidence>
<keyword evidence="9" id="KW-0012">Acyltransferase</keyword>
<comment type="catalytic activity">
    <reaction evidence="11">
        <text>N-terminal L-seryl-[histone H4] + acetyl-CoA = N-terminal N(alpha)-acetyl-L-seryl-[histone H4] + CoA + H(+)</text>
        <dbReference type="Rhea" id="RHEA:50596"/>
        <dbReference type="Rhea" id="RHEA-COMP:12740"/>
        <dbReference type="Rhea" id="RHEA-COMP:12743"/>
        <dbReference type="ChEBI" id="CHEBI:15378"/>
        <dbReference type="ChEBI" id="CHEBI:57287"/>
        <dbReference type="ChEBI" id="CHEBI:57288"/>
        <dbReference type="ChEBI" id="CHEBI:64738"/>
        <dbReference type="ChEBI" id="CHEBI:83690"/>
        <dbReference type="EC" id="2.3.1.257"/>
    </reaction>
</comment>
<dbReference type="Pfam" id="PF00583">
    <property type="entry name" value="Acetyltransf_1"/>
    <property type="match status" value="1"/>
</dbReference>
<evidence type="ECO:0000256" key="10">
    <source>
        <dbReference type="ARBA" id="ARBA00047821"/>
    </source>
</evidence>
<dbReference type="PANTHER" id="PTHR20531">
    <property type="entry name" value="N-ALPHA-ACETYLTRANSFERASE 40"/>
    <property type="match status" value="1"/>
</dbReference>
<dbReference type="PANTHER" id="PTHR20531:SF1">
    <property type="entry name" value="N-ALPHA-ACETYLTRANSFERASE 40"/>
    <property type="match status" value="1"/>
</dbReference>
<dbReference type="InterPro" id="IPR000182">
    <property type="entry name" value="GNAT_dom"/>
</dbReference>
<dbReference type="OrthoDB" id="424551at2759"/>
<organism evidence="13 14">
    <name type="scientific">Acanthocheilonema viteae</name>
    <name type="common">Filarial nematode worm</name>
    <name type="synonym">Dipetalonema viteae</name>
    <dbReference type="NCBI Taxonomy" id="6277"/>
    <lineage>
        <taxon>Eukaryota</taxon>
        <taxon>Metazoa</taxon>
        <taxon>Ecdysozoa</taxon>
        <taxon>Nematoda</taxon>
        <taxon>Chromadorea</taxon>
        <taxon>Rhabditida</taxon>
        <taxon>Spirurina</taxon>
        <taxon>Spiruromorpha</taxon>
        <taxon>Filarioidea</taxon>
        <taxon>Onchocercidae</taxon>
        <taxon>Acanthocheilonema</taxon>
    </lineage>
</organism>
<evidence type="ECO:0000313" key="14">
    <source>
        <dbReference type="Proteomes" id="UP000276991"/>
    </source>
</evidence>
<proteinExistence type="inferred from homology"/>
<dbReference type="SUPFAM" id="SSF55729">
    <property type="entry name" value="Acyl-CoA N-acyltransferases (Nat)"/>
    <property type="match status" value="1"/>
</dbReference>
<evidence type="ECO:0000256" key="5">
    <source>
        <dbReference type="ARBA" id="ARBA00015043"/>
    </source>
</evidence>
<dbReference type="GO" id="GO:1990189">
    <property type="term" value="F:protein N-terminal-serine acetyltransferase activity"/>
    <property type="evidence" value="ECO:0007669"/>
    <property type="project" value="UniProtKB-EC"/>
</dbReference>
<sequence length="227" mass="25916">MVESLYIPEQLISSLGKDEQFNSRSVSVYDSKTMKADAKKKLVKKATKLINTENAIDGTTRFENIASEKVHFTFSWGTHLSDEQFEWVFQLFVTNMRVMYQISQWGYDEVSKKQEFRATTSRYIIAKNQNDKPIAYLHYRFDIDFDSAVLYCYEIQVESAYQVKGVGSALLSIAECLAKKMSMDKLMATVFAFNGNSLAFFHKNGFSVDPSCPDDGDYVILSKPLSN</sequence>
<dbReference type="GO" id="GO:0005737">
    <property type="term" value="C:cytoplasm"/>
    <property type="evidence" value="ECO:0007669"/>
    <property type="project" value="UniProtKB-SubCell"/>
</dbReference>
<dbReference type="EMBL" id="UPTC01002574">
    <property type="protein sequence ID" value="VBB33637.1"/>
    <property type="molecule type" value="Genomic_DNA"/>
</dbReference>
<dbReference type="GO" id="GO:0005634">
    <property type="term" value="C:nucleus"/>
    <property type="evidence" value="ECO:0007669"/>
    <property type="project" value="UniProtKB-SubCell"/>
</dbReference>
<evidence type="ECO:0000313" key="13">
    <source>
        <dbReference type="EMBL" id="VBB33637.1"/>
    </source>
</evidence>
<gene>
    <name evidence="13" type="ORF">NAV_LOCUS8428</name>
</gene>
<dbReference type="PROSITE" id="PS51186">
    <property type="entry name" value="GNAT"/>
    <property type="match status" value="1"/>
</dbReference>
<dbReference type="AlphaFoldDB" id="A0A498SP07"/>
<dbReference type="CDD" id="cd04301">
    <property type="entry name" value="NAT_SF"/>
    <property type="match status" value="1"/>
</dbReference>
<comment type="subcellular location">
    <subcellularLocation>
        <location evidence="2">Cytoplasm</location>
    </subcellularLocation>
    <subcellularLocation>
        <location evidence="1">Nucleus</location>
    </subcellularLocation>
</comment>
<feature type="domain" description="N-acetyltransferase" evidence="12">
    <location>
        <begin position="86"/>
        <end position="226"/>
    </location>
</feature>
<dbReference type="InterPro" id="IPR039949">
    <property type="entry name" value="NAA40"/>
</dbReference>
<comment type="catalytic activity">
    <reaction evidence="10">
        <text>N-terminal L-seryl-[histone H2A] + acetyl-CoA = N-terminal N(alpha)-acetyl-L-seryl-[histone H2A] + CoA + H(+)</text>
        <dbReference type="Rhea" id="RHEA:50600"/>
        <dbReference type="Rhea" id="RHEA-COMP:12742"/>
        <dbReference type="Rhea" id="RHEA-COMP:12744"/>
        <dbReference type="ChEBI" id="CHEBI:15378"/>
        <dbReference type="ChEBI" id="CHEBI:57287"/>
        <dbReference type="ChEBI" id="CHEBI:57288"/>
        <dbReference type="ChEBI" id="CHEBI:64738"/>
        <dbReference type="ChEBI" id="CHEBI:83690"/>
        <dbReference type="EC" id="2.3.1.257"/>
    </reaction>
</comment>
<dbReference type="GO" id="GO:0043998">
    <property type="term" value="F:histone H2A acetyltransferase activity"/>
    <property type="evidence" value="ECO:0007669"/>
    <property type="project" value="InterPro"/>
</dbReference>
<evidence type="ECO:0000256" key="11">
    <source>
        <dbReference type="ARBA" id="ARBA00049524"/>
    </source>
</evidence>
<name>A0A498SP07_ACAVI</name>
<accession>A0A498SP07</accession>
<evidence type="ECO:0000256" key="4">
    <source>
        <dbReference type="ARBA" id="ARBA00012950"/>
    </source>
</evidence>
<keyword evidence="6" id="KW-0963">Cytoplasm</keyword>
<dbReference type="EC" id="2.3.1.257" evidence="4"/>
<dbReference type="GO" id="GO:0010485">
    <property type="term" value="F:histone H4 acetyltransferase activity"/>
    <property type="evidence" value="ECO:0007669"/>
    <property type="project" value="InterPro"/>
</dbReference>
<dbReference type="Gene3D" id="3.40.630.30">
    <property type="match status" value="1"/>
</dbReference>
<comment type="similarity">
    <text evidence="3">Belongs to the acetyltransferase family. NAA40 subfamily.</text>
</comment>
<dbReference type="Proteomes" id="UP000276991">
    <property type="component" value="Unassembled WGS sequence"/>
</dbReference>
<dbReference type="STRING" id="6277.A0A498SP07"/>
<keyword evidence="14" id="KW-1185">Reference proteome</keyword>
<protein>
    <recommendedName>
        <fullName evidence="5">N-alpha-acetyltransferase 40</fullName>
        <ecNumber evidence="4">2.3.1.257</ecNumber>
    </recommendedName>
</protein>
<keyword evidence="8" id="KW-0539">Nucleus</keyword>
<evidence type="ECO:0000256" key="3">
    <source>
        <dbReference type="ARBA" id="ARBA00008870"/>
    </source>
</evidence>
<evidence type="ECO:0000256" key="9">
    <source>
        <dbReference type="ARBA" id="ARBA00023315"/>
    </source>
</evidence>
<evidence type="ECO:0000256" key="6">
    <source>
        <dbReference type="ARBA" id="ARBA00022490"/>
    </source>
</evidence>
<keyword evidence="7" id="KW-0808">Transferase</keyword>
<evidence type="ECO:0000256" key="2">
    <source>
        <dbReference type="ARBA" id="ARBA00004496"/>
    </source>
</evidence>
<dbReference type="InterPro" id="IPR016181">
    <property type="entry name" value="Acyl_CoA_acyltransferase"/>
</dbReference>
<reference evidence="13 14" key="1">
    <citation type="submission" date="2018-08" db="EMBL/GenBank/DDBJ databases">
        <authorList>
            <person name="Laetsch R D."/>
            <person name="Stevens L."/>
            <person name="Kumar S."/>
            <person name="Blaxter L. M."/>
        </authorList>
    </citation>
    <scope>NUCLEOTIDE SEQUENCE [LARGE SCALE GENOMIC DNA]</scope>
</reference>
<evidence type="ECO:0000256" key="7">
    <source>
        <dbReference type="ARBA" id="ARBA00022679"/>
    </source>
</evidence>
<evidence type="ECO:0000259" key="12">
    <source>
        <dbReference type="PROSITE" id="PS51186"/>
    </source>
</evidence>